<dbReference type="Proteomes" id="UP001189429">
    <property type="component" value="Unassembled WGS sequence"/>
</dbReference>
<comment type="caution">
    <text evidence="1">The sequence shown here is derived from an EMBL/GenBank/DDBJ whole genome shotgun (WGS) entry which is preliminary data.</text>
</comment>
<protein>
    <recommendedName>
        <fullName evidence="3">Hexosyltransferase</fullName>
    </recommendedName>
</protein>
<dbReference type="EMBL" id="CAUYUJ010007047">
    <property type="protein sequence ID" value="CAK0819407.1"/>
    <property type="molecule type" value="Genomic_DNA"/>
</dbReference>
<evidence type="ECO:0008006" key="3">
    <source>
        <dbReference type="Google" id="ProtNLM"/>
    </source>
</evidence>
<evidence type="ECO:0000313" key="1">
    <source>
        <dbReference type="EMBL" id="CAK0819407.1"/>
    </source>
</evidence>
<reference evidence="1" key="1">
    <citation type="submission" date="2023-10" db="EMBL/GenBank/DDBJ databases">
        <authorList>
            <person name="Chen Y."/>
            <person name="Shah S."/>
            <person name="Dougan E. K."/>
            <person name="Thang M."/>
            <person name="Chan C."/>
        </authorList>
    </citation>
    <scope>NUCLEOTIDE SEQUENCE [LARGE SCALE GENOMIC DNA]</scope>
</reference>
<sequence length="606" mass="67575">EQTGGRAGNGAASGAPPAEPCAWKGEDCTRSHCCLDGGDGGFQCYQRDDDWAVCEESCEEGEREEDEIAGYTEHGDPFKLAWNCKRLGLRSGPGCEALKKKTCPEDRCQWKSGKCKSPCHTVSDDETCNSEEECTWHAETCKDVCWLYEKEDDCASKENRDRCQWKGNKCVPGCWTFFDSESCQTGDQCIWHPQGPVPAGFCEEDPCSSPVEDCTKTRCCSEQRGAGGLTCFQKDKFYASCDANCSKEKRKQGWTCKMLGGLVNKTDLRCNWPGDSCSKTNRCCKAGDSCMVKEEYFTGCVQTHQFGILEGGGTALIPVDLPDGWPADPEFKGGSQMEYEMQRADEGATAGTDMYCVMAYLPGSYEEHLMELAKANEASIFACDAADVYHTQESGYAEWDTKDTTLQNTDVFIGVWNQIKKIGKLWSYTWTVKVDPDALLVPARLKLHVGSLMVPMGKPVYVKNNDLPASQGNGGFLGAVEMFSREALELYYRWWPECKEHLGVKSGEDGFMKGCMDALGVGYVLDATMFKADDNVAICKMGQWAAYHPVKDQKLYQCCIDIVNGEDRETEWGKCSGLPHDWATKIWPEATEDGMEPRWRWKEHDE</sequence>
<keyword evidence="2" id="KW-1185">Reference proteome</keyword>
<evidence type="ECO:0000313" key="2">
    <source>
        <dbReference type="Proteomes" id="UP001189429"/>
    </source>
</evidence>
<accession>A0ABN9RMJ8</accession>
<name>A0ABN9RMJ8_9DINO</name>
<proteinExistence type="predicted"/>
<feature type="non-terminal residue" evidence="1">
    <location>
        <position position="1"/>
    </location>
</feature>
<gene>
    <name evidence="1" type="ORF">PCOR1329_LOCUS21404</name>
</gene>
<organism evidence="1 2">
    <name type="scientific">Prorocentrum cordatum</name>
    <dbReference type="NCBI Taxonomy" id="2364126"/>
    <lineage>
        <taxon>Eukaryota</taxon>
        <taxon>Sar</taxon>
        <taxon>Alveolata</taxon>
        <taxon>Dinophyceae</taxon>
        <taxon>Prorocentrales</taxon>
        <taxon>Prorocentraceae</taxon>
        <taxon>Prorocentrum</taxon>
    </lineage>
</organism>